<protein>
    <recommendedName>
        <fullName evidence="4">Laminin N-terminal domain-containing protein</fullName>
    </recommendedName>
</protein>
<evidence type="ECO:0000256" key="1">
    <source>
        <dbReference type="ARBA" id="ARBA00023157"/>
    </source>
</evidence>
<feature type="region of interest" description="Disordered" evidence="3">
    <location>
        <begin position="173"/>
        <end position="192"/>
    </location>
</feature>
<dbReference type="Ensembl" id="ENSGMOT00000031596.1">
    <property type="protein sequence ID" value="ENSGMOP00000047984.1"/>
    <property type="gene ID" value="ENSGMOG00000028512.1"/>
</dbReference>
<dbReference type="OMA" id="DFRFYPQ"/>
<evidence type="ECO:0000313" key="6">
    <source>
        <dbReference type="Proteomes" id="UP000694546"/>
    </source>
</evidence>
<dbReference type="SUPFAM" id="SSF49899">
    <property type="entry name" value="Concanavalin A-like lectins/glucanases"/>
    <property type="match status" value="1"/>
</dbReference>
<evidence type="ECO:0000256" key="3">
    <source>
        <dbReference type="SAM" id="MobiDB-lite"/>
    </source>
</evidence>
<accession>A0A8C5FMR3</accession>
<proteinExistence type="predicted"/>
<dbReference type="Gene3D" id="2.60.120.200">
    <property type="match status" value="1"/>
</dbReference>
<reference evidence="5" key="2">
    <citation type="submission" date="2025-09" db="UniProtKB">
        <authorList>
            <consortium name="Ensembl"/>
        </authorList>
    </citation>
    <scope>IDENTIFICATION</scope>
</reference>
<keyword evidence="6" id="KW-1185">Reference proteome</keyword>
<dbReference type="Proteomes" id="UP000694546">
    <property type="component" value="Chromosome 14"/>
</dbReference>
<name>A0A8C5FMR3_GADMO</name>
<dbReference type="InterPro" id="IPR008211">
    <property type="entry name" value="Laminin_N"/>
</dbReference>
<dbReference type="InterPro" id="IPR013320">
    <property type="entry name" value="ConA-like_dom_sf"/>
</dbReference>
<sequence length="192" mass="21549">MYPPTLNERQASLFLDGLEEDGTPFDTRPLTSALRDVREDSTMRVGLSSNGTNQFIGRMQDFRFYPTALTNREVVELYTGVLPPLHTQPECRCPPSHPRLHPLIERYCIPNAVGDTTADRALRLNPNAHPLSYVNDQDMGTAWLSQPRTPRGDGGDGLTLTVDLANGQYQVTRGRQHARTDSSFRNKTKSCY</sequence>
<evidence type="ECO:0000313" key="5">
    <source>
        <dbReference type="Ensembl" id="ENSGMOP00000047984.1"/>
    </source>
</evidence>
<reference evidence="5" key="1">
    <citation type="submission" date="2025-08" db="UniProtKB">
        <authorList>
            <consortium name="Ensembl"/>
        </authorList>
    </citation>
    <scope>IDENTIFICATION</scope>
</reference>
<keyword evidence="2" id="KW-0424">Laminin EGF-like domain</keyword>
<organism evidence="5 6">
    <name type="scientific">Gadus morhua</name>
    <name type="common">Atlantic cod</name>
    <dbReference type="NCBI Taxonomy" id="8049"/>
    <lineage>
        <taxon>Eukaryota</taxon>
        <taxon>Metazoa</taxon>
        <taxon>Chordata</taxon>
        <taxon>Craniata</taxon>
        <taxon>Vertebrata</taxon>
        <taxon>Euteleostomi</taxon>
        <taxon>Actinopterygii</taxon>
        <taxon>Neopterygii</taxon>
        <taxon>Teleostei</taxon>
        <taxon>Neoteleostei</taxon>
        <taxon>Acanthomorphata</taxon>
        <taxon>Zeiogadaria</taxon>
        <taxon>Gadariae</taxon>
        <taxon>Gadiformes</taxon>
        <taxon>Gadoidei</taxon>
        <taxon>Gadidae</taxon>
        <taxon>Gadus</taxon>
    </lineage>
</organism>
<feature type="domain" description="Laminin N-terminal" evidence="4">
    <location>
        <begin position="60"/>
        <end position="192"/>
    </location>
</feature>
<dbReference type="AlphaFoldDB" id="A0A8C5FMR3"/>
<dbReference type="GeneTree" id="ENSGT00940000170735"/>
<keyword evidence="1" id="KW-1015">Disulfide bond</keyword>
<evidence type="ECO:0000259" key="4">
    <source>
        <dbReference type="PROSITE" id="PS51117"/>
    </source>
</evidence>
<evidence type="ECO:0000256" key="2">
    <source>
        <dbReference type="ARBA" id="ARBA00023292"/>
    </source>
</evidence>
<dbReference type="PROSITE" id="PS51117">
    <property type="entry name" value="LAMININ_NTER"/>
    <property type="match status" value="1"/>
</dbReference>